<evidence type="ECO:0008006" key="3">
    <source>
        <dbReference type="Google" id="ProtNLM"/>
    </source>
</evidence>
<evidence type="ECO:0000313" key="2">
    <source>
        <dbReference type="Proteomes" id="UP001465755"/>
    </source>
</evidence>
<accession>A0AAW1NEL6</accession>
<comment type="caution">
    <text evidence="1">The sequence shown here is derived from an EMBL/GenBank/DDBJ whole genome shotgun (WGS) entry which is preliminary data.</text>
</comment>
<name>A0AAW1NEL6_9CHLO</name>
<protein>
    <recommendedName>
        <fullName evidence="3">F-box domain-containing protein</fullName>
    </recommendedName>
</protein>
<dbReference type="Proteomes" id="UP001465755">
    <property type="component" value="Unassembled WGS sequence"/>
</dbReference>
<dbReference type="EMBL" id="JALJOQ010000306">
    <property type="protein sequence ID" value="KAK9785423.1"/>
    <property type="molecule type" value="Genomic_DNA"/>
</dbReference>
<reference evidence="1 2" key="1">
    <citation type="journal article" date="2024" name="Nat. Commun.">
        <title>Phylogenomics reveals the evolutionary origins of lichenization in chlorophyte algae.</title>
        <authorList>
            <person name="Puginier C."/>
            <person name="Libourel C."/>
            <person name="Otte J."/>
            <person name="Skaloud P."/>
            <person name="Haon M."/>
            <person name="Grisel S."/>
            <person name="Petersen M."/>
            <person name="Berrin J.G."/>
            <person name="Delaux P.M."/>
            <person name="Dal Grande F."/>
            <person name="Keller J."/>
        </authorList>
    </citation>
    <scope>NUCLEOTIDE SEQUENCE [LARGE SCALE GENOMIC DNA]</scope>
    <source>
        <strain evidence="1 2">SAG 2036</strain>
    </source>
</reference>
<keyword evidence="2" id="KW-1185">Reference proteome</keyword>
<proteinExistence type="predicted"/>
<dbReference type="AlphaFoldDB" id="A0AAW1NEL6"/>
<organism evidence="1 2">
    <name type="scientific">Symbiochloris irregularis</name>
    <dbReference type="NCBI Taxonomy" id="706552"/>
    <lineage>
        <taxon>Eukaryota</taxon>
        <taxon>Viridiplantae</taxon>
        <taxon>Chlorophyta</taxon>
        <taxon>core chlorophytes</taxon>
        <taxon>Trebouxiophyceae</taxon>
        <taxon>Trebouxiales</taxon>
        <taxon>Trebouxiaceae</taxon>
        <taxon>Symbiochloris</taxon>
    </lineage>
</organism>
<sequence>MQGAPLPTHQSSAGSFLMANSTISLTDIGGVLPHMILPLLAAKDLACLSCTTKELRGFVYDSPAPVWEAAARRLLPKSHPLGQALPRSRIQAALQTYSDSMRNIGSGTCTQERKAASEVSFNATGSHLAILLEDCVKIYDAETFERVTVYKKAVKADTAMRTRSRLKGLSAGPRVAQSNFAMVLKSPGSGDTLRLHDIADVLQHVVLPSLHVRDLAALACTSKDCRALVYDAPDLVWEAAARDFLPAAHPLSKHAARSTFQAALAAFSTAGRNARAGKHTTRAFNA</sequence>
<gene>
    <name evidence="1" type="ORF">WJX73_006465</name>
</gene>
<evidence type="ECO:0000313" key="1">
    <source>
        <dbReference type="EMBL" id="KAK9785423.1"/>
    </source>
</evidence>